<dbReference type="Proteomes" id="UP000199236">
    <property type="component" value="Unassembled WGS sequence"/>
</dbReference>
<dbReference type="STRING" id="655353.SAMN04488056_104333"/>
<organism evidence="1 2">
    <name type="scientific">Cohaesibacter marisflavi</name>
    <dbReference type="NCBI Taxonomy" id="655353"/>
    <lineage>
        <taxon>Bacteria</taxon>
        <taxon>Pseudomonadati</taxon>
        <taxon>Pseudomonadota</taxon>
        <taxon>Alphaproteobacteria</taxon>
        <taxon>Hyphomicrobiales</taxon>
        <taxon>Cohaesibacteraceae</taxon>
    </lineage>
</organism>
<dbReference type="EMBL" id="FOVR01000004">
    <property type="protein sequence ID" value="SFO30399.1"/>
    <property type="molecule type" value="Genomic_DNA"/>
</dbReference>
<keyword evidence="2" id="KW-1185">Reference proteome</keyword>
<protein>
    <submittedName>
        <fullName evidence="1">Uncharacterized protein</fullName>
    </submittedName>
</protein>
<gene>
    <name evidence="1" type="ORF">SAMN04488056_104333</name>
</gene>
<proteinExistence type="predicted"/>
<name>A0A1I5G3C9_9HYPH</name>
<dbReference type="AlphaFoldDB" id="A0A1I5G3C9"/>
<evidence type="ECO:0000313" key="1">
    <source>
        <dbReference type="EMBL" id="SFO30399.1"/>
    </source>
</evidence>
<reference evidence="1 2" key="1">
    <citation type="submission" date="2016-10" db="EMBL/GenBank/DDBJ databases">
        <authorList>
            <person name="de Groot N.N."/>
        </authorList>
    </citation>
    <scope>NUCLEOTIDE SEQUENCE [LARGE SCALE GENOMIC DNA]</scope>
    <source>
        <strain evidence="1 2">CGMCC 1.9157</strain>
    </source>
</reference>
<sequence>MLTLFCGIWGFLYVKLIPVVSRFKMPHPSPVIWAGEKPEMLKKTNPASGRENLWRQFKQ</sequence>
<accession>A0A1I5G3C9</accession>
<evidence type="ECO:0000313" key="2">
    <source>
        <dbReference type="Proteomes" id="UP000199236"/>
    </source>
</evidence>